<evidence type="ECO:0000259" key="3">
    <source>
        <dbReference type="PROSITE" id="PS50977"/>
    </source>
</evidence>
<dbReference type="InterPro" id="IPR036271">
    <property type="entry name" value="Tet_transcr_reg_TetR-rel_C_sf"/>
</dbReference>
<organism evidence="4 5">
    <name type="scientific">Dietzia aurantiaca</name>
    <dbReference type="NCBI Taxonomy" id="983873"/>
    <lineage>
        <taxon>Bacteria</taxon>
        <taxon>Bacillati</taxon>
        <taxon>Actinomycetota</taxon>
        <taxon>Actinomycetes</taxon>
        <taxon>Mycobacteriales</taxon>
        <taxon>Dietziaceae</taxon>
        <taxon>Dietzia</taxon>
    </lineage>
</organism>
<comment type="caution">
    <text evidence="4">The sequence shown here is derived from an EMBL/GenBank/DDBJ whole genome shotgun (WGS) entry which is preliminary data.</text>
</comment>
<evidence type="ECO:0000256" key="2">
    <source>
        <dbReference type="PROSITE-ProRule" id="PRU00335"/>
    </source>
</evidence>
<name>A0ABV9PQP4_9ACTN</name>
<dbReference type="PANTHER" id="PTHR30055:SF153">
    <property type="entry name" value="HTH-TYPE TRANSCRIPTIONAL REPRESSOR RV3405C"/>
    <property type="match status" value="1"/>
</dbReference>
<dbReference type="SUPFAM" id="SSF48498">
    <property type="entry name" value="Tetracyclin repressor-like, C-terminal domain"/>
    <property type="match status" value="1"/>
</dbReference>
<proteinExistence type="predicted"/>
<dbReference type="Gene3D" id="1.10.10.60">
    <property type="entry name" value="Homeodomain-like"/>
    <property type="match status" value="1"/>
</dbReference>
<feature type="domain" description="HTH tetR-type" evidence="3">
    <location>
        <begin position="10"/>
        <end position="70"/>
    </location>
</feature>
<dbReference type="PROSITE" id="PS50977">
    <property type="entry name" value="HTH_TETR_2"/>
    <property type="match status" value="1"/>
</dbReference>
<keyword evidence="5" id="KW-1185">Reference proteome</keyword>
<evidence type="ECO:0000313" key="5">
    <source>
        <dbReference type="Proteomes" id="UP001595836"/>
    </source>
</evidence>
<dbReference type="PRINTS" id="PR00455">
    <property type="entry name" value="HTHTETR"/>
</dbReference>
<protein>
    <submittedName>
        <fullName evidence="4">TetR/AcrR family transcriptional regulator</fullName>
    </submittedName>
</protein>
<reference evidence="5" key="1">
    <citation type="journal article" date="2019" name="Int. J. Syst. Evol. Microbiol.">
        <title>The Global Catalogue of Microorganisms (GCM) 10K type strain sequencing project: providing services to taxonomists for standard genome sequencing and annotation.</title>
        <authorList>
            <consortium name="The Broad Institute Genomics Platform"/>
            <consortium name="The Broad Institute Genome Sequencing Center for Infectious Disease"/>
            <person name="Wu L."/>
            <person name="Ma J."/>
        </authorList>
    </citation>
    <scope>NUCLEOTIDE SEQUENCE [LARGE SCALE GENOMIC DNA]</scope>
    <source>
        <strain evidence="5">JCM 11882</strain>
    </source>
</reference>
<dbReference type="Gene3D" id="1.10.357.10">
    <property type="entry name" value="Tetracycline Repressor, domain 2"/>
    <property type="match status" value="1"/>
</dbReference>
<accession>A0ABV9PQP4</accession>
<sequence length="201" mass="22294">MGSAASGPVDETRERILDAAYGLFCTRGIRHSSMDQVARRAKAARITVYRKFETKDALVDEVMLREFRRYFAGFAAEVRGCETVAERVEMAFVSSLRAFGENPLLANLLENERDSVVGSLIGQDGQMIATVRRFVAGRLAAEQRAGQLHADLDVDLLAEMFVRICASYLTIPTDLVDLTDDAALRGIARQFLIPMLDYQAP</sequence>
<keyword evidence="1 2" id="KW-0238">DNA-binding</keyword>
<dbReference type="InterPro" id="IPR001647">
    <property type="entry name" value="HTH_TetR"/>
</dbReference>
<dbReference type="Proteomes" id="UP001595836">
    <property type="component" value="Unassembled WGS sequence"/>
</dbReference>
<dbReference type="RefSeq" id="WP_344992690.1">
    <property type="nucleotide sequence ID" value="NZ_BAABCD010000019.1"/>
</dbReference>
<dbReference type="InterPro" id="IPR050109">
    <property type="entry name" value="HTH-type_TetR-like_transc_reg"/>
</dbReference>
<feature type="DNA-binding region" description="H-T-H motif" evidence="2">
    <location>
        <begin position="33"/>
        <end position="52"/>
    </location>
</feature>
<dbReference type="EMBL" id="JBHSHP010000018">
    <property type="protein sequence ID" value="MFC4754559.1"/>
    <property type="molecule type" value="Genomic_DNA"/>
</dbReference>
<evidence type="ECO:0000313" key="4">
    <source>
        <dbReference type="EMBL" id="MFC4754559.1"/>
    </source>
</evidence>
<gene>
    <name evidence="4" type="ORF">ACFO7U_07185</name>
</gene>
<dbReference type="PANTHER" id="PTHR30055">
    <property type="entry name" value="HTH-TYPE TRANSCRIPTIONAL REGULATOR RUTR"/>
    <property type="match status" value="1"/>
</dbReference>
<dbReference type="Pfam" id="PF00440">
    <property type="entry name" value="TetR_N"/>
    <property type="match status" value="1"/>
</dbReference>
<dbReference type="InterPro" id="IPR009057">
    <property type="entry name" value="Homeodomain-like_sf"/>
</dbReference>
<evidence type="ECO:0000256" key="1">
    <source>
        <dbReference type="ARBA" id="ARBA00023125"/>
    </source>
</evidence>
<dbReference type="SUPFAM" id="SSF46689">
    <property type="entry name" value="Homeodomain-like"/>
    <property type="match status" value="1"/>
</dbReference>